<evidence type="ECO:0000256" key="9">
    <source>
        <dbReference type="ARBA" id="ARBA00038276"/>
    </source>
</evidence>
<sequence>MTGDPEIEHHSGKPRTADTDRLLAVLAAHRSGLRDLAHTYCARDIHVFGSVARGDAGPRSDIDLLASFNGPDYEQLMAMLGFAEQLTELLGVAVDVIARELSVDFVPGPTIALEM</sequence>
<evidence type="ECO:0000313" key="12">
    <source>
        <dbReference type="Proteomes" id="UP001217325"/>
    </source>
</evidence>
<evidence type="ECO:0000256" key="3">
    <source>
        <dbReference type="ARBA" id="ARBA00022679"/>
    </source>
</evidence>
<evidence type="ECO:0000256" key="4">
    <source>
        <dbReference type="ARBA" id="ARBA00022695"/>
    </source>
</evidence>
<comment type="caution">
    <text evidence="11">The sequence shown here is derived from an EMBL/GenBank/DDBJ whole genome shotgun (WGS) entry which is preliminary data.</text>
</comment>
<organism evidence="11 12">
    <name type="scientific">Rhodococcus qingshengii</name>
    <dbReference type="NCBI Taxonomy" id="334542"/>
    <lineage>
        <taxon>Bacteria</taxon>
        <taxon>Bacillati</taxon>
        <taxon>Actinomycetota</taxon>
        <taxon>Actinomycetes</taxon>
        <taxon>Mycobacteriales</taxon>
        <taxon>Nocardiaceae</taxon>
        <taxon>Rhodococcus</taxon>
        <taxon>Rhodococcus erythropolis group</taxon>
    </lineage>
</organism>
<comment type="similarity">
    <text evidence="9">Belongs to the MntA antitoxin family.</text>
</comment>
<evidence type="ECO:0000259" key="10">
    <source>
        <dbReference type="Pfam" id="PF01909"/>
    </source>
</evidence>
<feature type="domain" description="Polymerase nucleotidyl transferase" evidence="10">
    <location>
        <begin position="43"/>
        <end position="100"/>
    </location>
</feature>
<dbReference type="Gene3D" id="3.30.460.10">
    <property type="entry name" value="Beta Polymerase, domain 2"/>
    <property type="match status" value="1"/>
</dbReference>
<dbReference type="InterPro" id="IPR002934">
    <property type="entry name" value="Polymerase_NTP_transf_dom"/>
</dbReference>
<dbReference type="SUPFAM" id="SSF81301">
    <property type="entry name" value="Nucleotidyltransferase"/>
    <property type="match status" value="1"/>
</dbReference>
<dbReference type="Proteomes" id="UP001217325">
    <property type="component" value="Unassembled WGS sequence"/>
</dbReference>
<keyword evidence="6" id="KW-0547">Nucleotide-binding</keyword>
<dbReference type="PANTHER" id="PTHR33571">
    <property type="entry name" value="SSL8005 PROTEIN"/>
    <property type="match status" value="1"/>
</dbReference>
<dbReference type="RefSeq" id="WP_275232751.1">
    <property type="nucleotide sequence ID" value="NZ_JARDXE010000023.1"/>
</dbReference>
<keyword evidence="8" id="KW-0460">Magnesium</keyword>
<dbReference type="Pfam" id="PF01909">
    <property type="entry name" value="NTP_transf_2"/>
    <property type="match status" value="1"/>
</dbReference>
<keyword evidence="4" id="KW-0548">Nucleotidyltransferase</keyword>
<evidence type="ECO:0000256" key="5">
    <source>
        <dbReference type="ARBA" id="ARBA00022723"/>
    </source>
</evidence>
<name>A0AAW6LXH8_RHOSG</name>
<dbReference type="GO" id="GO:0046872">
    <property type="term" value="F:metal ion binding"/>
    <property type="evidence" value="ECO:0007669"/>
    <property type="project" value="UniProtKB-KW"/>
</dbReference>
<evidence type="ECO:0000256" key="6">
    <source>
        <dbReference type="ARBA" id="ARBA00022741"/>
    </source>
</evidence>
<keyword evidence="7" id="KW-0067">ATP-binding</keyword>
<accession>A0AAW6LXH8</accession>
<dbReference type="CDD" id="cd05403">
    <property type="entry name" value="NT_KNTase_like"/>
    <property type="match status" value="1"/>
</dbReference>
<evidence type="ECO:0000256" key="2">
    <source>
        <dbReference type="ARBA" id="ARBA00022649"/>
    </source>
</evidence>
<dbReference type="GO" id="GO:0005524">
    <property type="term" value="F:ATP binding"/>
    <property type="evidence" value="ECO:0007669"/>
    <property type="project" value="UniProtKB-KW"/>
</dbReference>
<protein>
    <submittedName>
        <fullName evidence="11">Nucleotidyltransferase domain-containing protein</fullName>
    </submittedName>
</protein>
<dbReference type="InterPro" id="IPR043519">
    <property type="entry name" value="NT_sf"/>
</dbReference>
<gene>
    <name evidence="11" type="ORF">PXH69_29135</name>
</gene>
<proteinExistence type="inferred from homology"/>
<comment type="cofactor">
    <cofactor evidence="1">
        <name>Mg(2+)</name>
        <dbReference type="ChEBI" id="CHEBI:18420"/>
    </cofactor>
</comment>
<dbReference type="InterPro" id="IPR052038">
    <property type="entry name" value="Type-VII_TA_antitoxin"/>
</dbReference>
<evidence type="ECO:0000256" key="7">
    <source>
        <dbReference type="ARBA" id="ARBA00022840"/>
    </source>
</evidence>
<reference evidence="11" key="1">
    <citation type="submission" date="2023-02" db="EMBL/GenBank/DDBJ databases">
        <title>A novel hydrolase synthesized by Rhodococcus erythropolis HQ is responsible for the detoxification of Zearalenone.</title>
        <authorList>
            <person name="Hu J."/>
            <person name="Xu J."/>
        </authorList>
    </citation>
    <scope>NUCLEOTIDE SEQUENCE</scope>
    <source>
        <strain evidence="11">HQ</strain>
    </source>
</reference>
<evidence type="ECO:0000313" key="11">
    <source>
        <dbReference type="EMBL" id="MDE8649043.1"/>
    </source>
</evidence>
<evidence type="ECO:0000256" key="1">
    <source>
        <dbReference type="ARBA" id="ARBA00001946"/>
    </source>
</evidence>
<dbReference type="AlphaFoldDB" id="A0AAW6LXH8"/>
<dbReference type="EMBL" id="JARDXE010000023">
    <property type="protein sequence ID" value="MDE8649043.1"/>
    <property type="molecule type" value="Genomic_DNA"/>
</dbReference>
<dbReference type="PANTHER" id="PTHR33571:SF14">
    <property type="entry name" value="PROTEIN ADENYLYLTRANSFERASE MJ0435-RELATED"/>
    <property type="match status" value="1"/>
</dbReference>
<evidence type="ECO:0000256" key="8">
    <source>
        <dbReference type="ARBA" id="ARBA00022842"/>
    </source>
</evidence>
<keyword evidence="3" id="KW-0808">Transferase</keyword>
<keyword evidence="2" id="KW-1277">Toxin-antitoxin system</keyword>
<keyword evidence="5" id="KW-0479">Metal-binding</keyword>
<dbReference type="GO" id="GO:0016779">
    <property type="term" value="F:nucleotidyltransferase activity"/>
    <property type="evidence" value="ECO:0007669"/>
    <property type="project" value="UniProtKB-KW"/>
</dbReference>